<evidence type="ECO:0000313" key="4">
    <source>
        <dbReference type="Proteomes" id="UP000494329"/>
    </source>
</evidence>
<dbReference type="GO" id="GO:0005737">
    <property type="term" value="C:cytoplasm"/>
    <property type="evidence" value="ECO:0007669"/>
    <property type="project" value="TreeGrafter"/>
</dbReference>
<dbReference type="EC" id="5.3.3.17" evidence="3"/>
<evidence type="ECO:0000313" key="3">
    <source>
        <dbReference type="EMBL" id="CAB3764731.1"/>
    </source>
</evidence>
<dbReference type="RefSeq" id="WP_175113229.1">
    <property type="nucleotide sequence ID" value="NZ_CADIKF010000039.1"/>
</dbReference>
<proteinExistence type="inferred from homology"/>
<feature type="active site" evidence="2">
    <location>
        <position position="49"/>
    </location>
</feature>
<dbReference type="SUPFAM" id="SSF54506">
    <property type="entry name" value="Diaminopimelate epimerase-like"/>
    <property type="match status" value="1"/>
</dbReference>
<keyword evidence="4" id="KW-1185">Reference proteome</keyword>
<evidence type="ECO:0000256" key="1">
    <source>
        <dbReference type="ARBA" id="ARBA00008270"/>
    </source>
</evidence>
<dbReference type="Gene3D" id="3.10.310.10">
    <property type="entry name" value="Diaminopimelate Epimerase, Chain A, domain 1"/>
    <property type="match status" value="2"/>
</dbReference>
<protein>
    <submittedName>
        <fullName evidence="3">Trans-2,3-dihydro-3-hydroxyanthranilate isomerase</fullName>
        <ecNumber evidence="3">5.3.3.17</ecNumber>
    </submittedName>
</protein>
<sequence>MPARTVRFKQVDVFTAVPFKGNPLAVIFDADDLDSAQMQTIARWTNLSETTFLCKPTDPAADYRVRIFTPGRELPFAGHPTLGTAHALLESGYRPRQAGRLVQQCGVGLVELVALSAAGSADASHASQRNAWAFAAPPARVTPLPDAQYAALAAALRTDAIDFSAPPCGVDNGAPWLVVRLASADACLALDPDARAVVEIAHTIGANGLAVYGAHPAGGPATFEVRCLMLGGAFGYGEDPVTGSANAALAGLLSAQQRRPGERYSARQGTVLGRAGDVAVHYDDAAGKTWIGGASVTVVDGTFRLD</sequence>
<name>A0A6J5EH56_9BURK</name>
<dbReference type="EMBL" id="CADIKF010000039">
    <property type="protein sequence ID" value="CAB3764731.1"/>
    <property type="molecule type" value="Genomic_DNA"/>
</dbReference>
<gene>
    <name evidence="3" type="primary">phzF</name>
    <name evidence="3" type="ORF">LMG29739_04421</name>
</gene>
<dbReference type="PANTHER" id="PTHR13774:SF32">
    <property type="entry name" value="ANTISENSE-ENHANCING SEQUENCE 1"/>
    <property type="match status" value="1"/>
</dbReference>
<dbReference type="Pfam" id="PF02567">
    <property type="entry name" value="PhzC-PhzF"/>
    <property type="match status" value="1"/>
</dbReference>
<keyword evidence="3" id="KW-0413">Isomerase</keyword>
<dbReference type="NCBIfam" id="TIGR00654">
    <property type="entry name" value="PhzF_family"/>
    <property type="match status" value="1"/>
</dbReference>
<accession>A0A6J5EH56</accession>
<organism evidence="3 4">
    <name type="scientific">Paraburkholderia solisilvae</name>
    <dbReference type="NCBI Taxonomy" id="624376"/>
    <lineage>
        <taxon>Bacteria</taxon>
        <taxon>Pseudomonadati</taxon>
        <taxon>Pseudomonadota</taxon>
        <taxon>Betaproteobacteria</taxon>
        <taxon>Burkholderiales</taxon>
        <taxon>Burkholderiaceae</taxon>
        <taxon>Paraburkholderia</taxon>
    </lineage>
</organism>
<dbReference type="GO" id="GO:0102943">
    <property type="term" value="F:trans-2,3-dihydro-3-hydroxy-anthranilate isomerase activity"/>
    <property type="evidence" value="ECO:0007669"/>
    <property type="project" value="UniProtKB-EC"/>
</dbReference>
<reference evidence="3 4" key="1">
    <citation type="submission" date="2020-04" db="EMBL/GenBank/DDBJ databases">
        <authorList>
            <person name="De Canck E."/>
        </authorList>
    </citation>
    <scope>NUCLEOTIDE SEQUENCE [LARGE SCALE GENOMIC DNA]</scope>
    <source>
        <strain evidence="3 4">LMG 29739</strain>
    </source>
</reference>
<comment type="similarity">
    <text evidence="1">Belongs to the PhzF family.</text>
</comment>
<dbReference type="InterPro" id="IPR003719">
    <property type="entry name" value="Phenazine_PhzF-like"/>
</dbReference>
<dbReference type="Proteomes" id="UP000494329">
    <property type="component" value="Unassembled WGS sequence"/>
</dbReference>
<dbReference type="PANTHER" id="PTHR13774">
    <property type="entry name" value="PHENAZINE BIOSYNTHESIS PROTEIN"/>
    <property type="match status" value="1"/>
</dbReference>
<dbReference type="AlphaFoldDB" id="A0A6J5EH56"/>
<dbReference type="PIRSF" id="PIRSF016184">
    <property type="entry name" value="PhzC_PhzF"/>
    <property type="match status" value="1"/>
</dbReference>
<evidence type="ECO:0000256" key="2">
    <source>
        <dbReference type="PIRSR" id="PIRSR016184-1"/>
    </source>
</evidence>